<reference evidence="1" key="1">
    <citation type="journal article" date="2014" name="Front. Microbiol.">
        <title>High frequency of phylogenetically diverse reductive dehalogenase-homologous genes in deep subseafloor sedimentary metagenomes.</title>
        <authorList>
            <person name="Kawai M."/>
            <person name="Futagami T."/>
            <person name="Toyoda A."/>
            <person name="Takaki Y."/>
            <person name="Nishi S."/>
            <person name="Hori S."/>
            <person name="Arai W."/>
            <person name="Tsubouchi T."/>
            <person name="Morono Y."/>
            <person name="Uchiyama I."/>
            <person name="Ito T."/>
            <person name="Fujiyama A."/>
            <person name="Inagaki F."/>
            <person name="Takami H."/>
        </authorList>
    </citation>
    <scope>NUCLEOTIDE SEQUENCE</scope>
    <source>
        <strain evidence="1">Expedition CK06-06</strain>
    </source>
</reference>
<dbReference type="EMBL" id="BARV01030373">
    <property type="protein sequence ID" value="GAI40590.1"/>
    <property type="molecule type" value="Genomic_DNA"/>
</dbReference>
<gene>
    <name evidence="1" type="ORF">S06H3_48252</name>
</gene>
<name>X1PNJ7_9ZZZZ</name>
<proteinExistence type="predicted"/>
<organism evidence="1">
    <name type="scientific">marine sediment metagenome</name>
    <dbReference type="NCBI Taxonomy" id="412755"/>
    <lineage>
        <taxon>unclassified sequences</taxon>
        <taxon>metagenomes</taxon>
        <taxon>ecological metagenomes</taxon>
    </lineage>
</organism>
<dbReference type="AlphaFoldDB" id="X1PNJ7"/>
<protein>
    <submittedName>
        <fullName evidence="1">Uncharacterized protein</fullName>
    </submittedName>
</protein>
<accession>X1PNJ7</accession>
<comment type="caution">
    <text evidence="1">The sequence shown here is derived from an EMBL/GenBank/DDBJ whole genome shotgun (WGS) entry which is preliminary data.</text>
</comment>
<sequence>GLKDGLPVAAAEIKEKMTGRTFKLPRWKEAILKFDRKRRERALIAKR</sequence>
<evidence type="ECO:0000313" key="1">
    <source>
        <dbReference type="EMBL" id="GAI40590.1"/>
    </source>
</evidence>
<feature type="non-terminal residue" evidence="1">
    <location>
        <position position="1"/>
    </location>
</feature>